<dbReference type="Gene3D" id="3.40.1710.10">
    <property type="entry name" value="abc type-2 transporter like domain"/>
    <property type="match status" value="1"/>
</dbReference>
<dbReference type="Gene3D" id="1.10.287.950">
    <property type="entry name" value="Methyl-accepting chemotaxis protein"/>
    <property type="match status" value="1"/>
</dbReference>
<dbReference type="PANTHER" id="PTHR43077">
    <property type="entry name" value="TRANSPORT PERMEASE YVFS-RELATED"/>
    <property type="match status" value="1"/>
</dbReference>
<dbReference type="InterPro" id="IPR013525">
    <property type="entry name" value="ABC2_TM"/>
</dbReference>
<evidence type="ECO:0000256" key="2">
    <source>
        <dbReference type="ARBA" id="ARBA00022692"/>
    </source>
</evidence>
<keyword evidence="3 5" id="KW-1133">Transmembrane helix</keyword>
<evidence type="ECO:0000256" key="4">
    <source>
        <dbReference type="ARBA" id="ARBA00023136"/>
    </source>
</evidence>
<feature type="transmembrane region" description="Helical" evidence="5">
    <location>
        <begin position="644"/>
        <end position="667"/>
    </location>
</feature>
<feature type="transmembrane region" description="Helical" evidence="5">
    <location>
        <begin position="556"/>
        <end position="580"/>
    </location>
</feature>
<evidence type="ECO:0000256" key="5">
    <source>
        <dbReference type="SAM" id="Phobius"/>
    </source>
</evidence>
<feature type="transmembrane region" description="Helical" evidence="5">
    <location>
        <begin position="31"/>
        <end position="52"/>
    </location>
</feature>
<evidence type="ECO:0000313" key="8">
    <source>
        <dbReference type="Proteomes" id="UP001205910"/>
    </source>
</evidence>
<dbReference type="NCBIfam" id="TIGR03057">
    <property type="entry name" value="xxxLxxG_by_4"/>
    <property type="match status" value="7"/>
</dbReference>
<dbReference type="PANTHER" id="PTHR43077:SF5">
    <property type="entry name" value="PHAGE INFECTION PROTEIN"/>
    <property type="match status" value="1"/>
</dbReference>
<feature type="transmembrane region" description="Helical" evidence="5">
    <location>
        <begin position="523"/>
        <end position="544"/>
    </location>
</feature>
<dbReference type="Pfam" id="PF12698">
    <property type="entry name" value="ABC2_membrane_3"/>
    <property type="match status" value="2"/>
</dbReference>
<keyword evidence="2 5" id="KW-0812">Transmembrane</keyword>
<evidence type="ECO:0000256" key="3">
    <source>
        <dbReference type="ARBA" id="ARBA00022989"/>
    </source>
</evidence>
<comment type="subcellular location">
    <subcellularLocation>
        <location evidence="1">Membrane</location>
        <topology evidence="1">Multi-pass membrane protein</topology>
    </subcellularLocation>
</comment>
<proteinExistence type="predicted"/>
<feature type="domain" description="ABC-2 type transporter transmembrane" evidence="6">
    <location>
        <begin position="441"/>
        <end position="662"/>
    </location>
</feature>
<dbReference type="GO" id="GO:0016020">
    <property type="term" value="C:membrane"/>
    <property type="evidence" value="ECO:0007669"/>
    <property type="project" value="UniProtKB-SubCell"/>
</dbReference>
<dbReference type="InterPro" id="IPR017501">
    <property type="entry name" value="Phage_infect_YhgE_C"/>
</dbReference>
<evidence type="ECO:0000259" key="6">
    <source>
        <dbReference type="Pfam" id="PF12698"/>
    </source>
</evidence>
<dbReference type="InterPro" id="IPR051328">
    <property type="entry name" value="T7SS_ABC-Transporter"/>
</dbReference>
<name>A0ABD0BM89_CORUL</name>
<dbReference type="AlphaFoldDB" id="A0ABD0BM89"/>
<dbReference type="InterPro" id="IPR017500">
    <property type="entry name" value="Phage_infect_YhgE_N"/>
</dbReference>
<evidence type="ECO:0000256" key="1">
    <source>
        <dbReference type="ARBA" id="ARBA00004141"/>
    </source>
</evidence>
<comment type="caution">
    <text evidence="7">The sequence shown here is derived from an EMBL/GenBank/DDBJ whole genome shotgun (WGS) entry which is preliminary data.</text>
</comment>
<keyword evidence="4 5" id="KW-0472">Membrane</keyword>
<gene>
    <name evidence="7" type="ORF">CULCOIPH005_20200</name>
</gene>
<organism evidence="7 8">
    <name type="scientific">Corynebacterium ulcerans</name>
    <dbReference type="NCBI Taxonomy" id="65058"/>
    <lineage>
        <taxon>Bacteria</taxon>
        <taxon>Bacillati</taxon>
        <taxon>Actinomycetota</taxon>
        <taxon>Actinomycetes</taxon>
        <taxon>Mycobacteriales</taxon>
        <taxon>Corynebacteriaceae</taxon>
        <taxon>Corynebacterium</taxon>
    </lineage>
</organism>
<dbReference type="NCBIfam" id="TIGR03061">
    <property type="entry name" value="pip_yhgE_Nterm"/>
    <property type="match status" value="1"/>
</dbReference>
<dbReference type="EMBL" id="BQFK01000005">
    <property type="protein sequence ID" value="GJJ43831.1"/>
    <property type="molecule type" value="Genomic_DNA"/>
</dbReference>
<feature type="domain" description="ABC-2 type transporter transmembrane" evidence="6">
    <location>
        <begin position="33"/>
        <end position="170"/>
    </location>
</feature>
<feature type="transmembrane region" description="Helical" evidence="5">
    <location>
        <begin position="587"/>
        <end position="605"/>
    </location>
</feature>
<dbReference type="Proteomes" id="UP001205910">
    <property type="component" value="Unassembled WGS sequence"/>
</dbReference>
<protein>
    <submittedName>
        <fullName evidence="7">Membrane protein</fullName>
    </submittedName>
</protein>
<evidence type="ECO:0000313" key="7">
    <source>
        <dbReference type="EMBL" id="GJJ43831.1"/>
    </source>
</evidence>
<feature type="transmembrane region" description="Helical" evidence="5">
    <location>
        <begin position="479"/>
        <end position="503"/>
    </location>
</feature>
<reference evidence="7 8" key="1">
    <citation type="submission" date="2021-11" db="EMBL/GenBank/DDBJ databases">
        <title>Whole genome sequences of diphtheriae toxin producing Corynebacterium ulcerans isolates from cats in Osaka, Japan.</title>
        <authorList>
            <person name="Umeda K."/>
            <person name="Hirai Y."/>
        </authorList>
    </citation>
    <scope>NUCLEOTIDE SEQUENCE [LARGE SCALE GENOMIC DNA]</scope>
    <source>
        <strain evidence="7 8">12109B-1</strain>
    </source>
</reference>
<sequence length="683" mass="72169">MPTDKKGDRPVNLFHIGTEFRRFGHGKLPPLAIVVIVLMPLLFGGLFVWSYWDPIGRLNKLPVAVVNSDQGAKKDGKDIKAGDQIVENLINNPAAKFIEVDPETAKEGIANGTYYFAIELPSDFSEAAISAGTDKPHQAKLNAVYNNANGFLATTVGNQVVARVLASVNERLGAQVANQLLVGFNTIGSGLHAAGDGAHKLADGTGTAKDGAQKLEDGTKQLHNGIDTADQGAHKLADGAKQLHNGIGTAKDGADALSSGLQRLNTATDTLGDGAGQVSAGVDKLVGVARQASSAQDQLTIPLVNLSAQLRTTGIPQAIDLANSADAIIASISTQGIGGNSEIIGQLNKLSQGAAEVHRQLSDPAAPYRSGVNQATDGAQKLSTGLHKLSDGSEQLVVGTQTLADGTSRLSEGSQQLTVGAAQLSSGLVKLSEGSGELALKLNQSADKVPSFGEKTIDDAARNVSTPVKQEVTKDTMSLFGVGLSPMFIALGLFMGGTVTFMLMRPLQRRAIETGVAPFRAVLASYLPAVIVGCSQATVMFFVQRYAIGLDAHNEIGLWAAMCVSSMTFMAITQGLNAVFGSTVGRVLCIAFMSLQIVSSGGLYPPETQPAPLRWFHTYDPMTYSVNLLRQMIYDTDMTLDHRALQSLLVLFFIAALFLTFSTFAALRERQMKMKDLHPEVSV</sequence>
<dbReference type="NCBIfam" id="TIGR03062">
    <property type="entry name" value="pip_yhgE_Cterm"/>
    <property type="match status" value="1"/>
</dbReference>
<dbReference type="InterPro" id="IPR023908">
    <property type="entry name" value="xxxLxxG_rpt"/>
</dbReference>
<accession>A0ABD0BM89</accession>